<dbReference type="PANTHER" id="PTHR10380">
    <property type="entry name" value="CUTICLE PROTEIN"/>
    <property type="match status" value="1"/>
</dbReference>
<organism evidence="4 5">
    <name type="scientific">Homarus americanus</name>
    <name type="common">American lobster</name>
    <dbReference type="NCBI Taxonomy" id="6706"/>
    <lineage>
        <taxon>Eukaryota</taxon>
        <taxon>Metazoa</taxon>
        <taxon>Ecdysozoa</taxon>
        <taxon>Arthropoda</taxon>
        <taxon>Crustacea</taxon>
        <taxon>Multicrustacea</taxon>
        <taxon>Malacostraca</taxon>
        <taxon>Eumalacostraca</taxon>
        <taxon>Eucarida</taxon>
        <taxon>Decapoda</taxon>
        <taxon>Pleocyemata</taxon>
        <taxon>Astacidea</taxon>
        <taxon>Nephropoidea</taxon>
        <taxon>Nephropidae</taxon>
        <taxon>Homarus</taxon>
    </lineage>
</organism>
<dbReference type="PROSITE" id="PS00233">
    <property type="entry name" value="CHIT_BIND_RR_1"/>
    <property type="match status" value="1"/>
</dbReference>
<dbReference type="PANTHER" id="PTHR10380:SF173">
    <property type="entry name" value="CUTICULAR PROTEIN 47EF, ISOFORM C-RELATED"/>
    <property type="match status" value="1"/>
</dbReference>
<dbReference type="PROSITE" id="PS51155">
    <property type="entry name" value="CHIT_BIND_RR_2"/>
    <property type="match status" value="1"/>
</dbReference>
<gene>
    <name evidence="4" type="ORF">Hamer_G011619</name>
</gene>
<dbReference type="AlphaFoldDB" id="A0A8J5KGK3"/>
<keyword evidence="5" id="KW-1185">Reference proteome</keyword>
<sequence length="101" mass="11052">MITADQRASYGPPPNTATILQDKRTRNGYGEYSFQYETSDGTARQESGSQNDGQVSQGGWRYTSPEGQHVDITFLADHGGYQPRGDVLPIAPALPYQRSGN</sequence>
<evidence type="ECO:0000256" key="2">
    <source>
        <dbReference type="PROSITE-ProRule" id="PRU00497"/>
    </source>
</evidence>
<dbReference type="EMBL" id="JAHLQT010018664">
    <property type="protein sequence ID" value="KAG7168939.1"/>
    <property type="molecule type" value="Genomic_DNA"/>
</dbReference>
<dbReference type="PRINTS" id="PR00947">
    <property type="entry name" value="CUTICLE"/>
</dbReference>
<feature type="region of interest" description="Disordered" evidence="3">
    <location>
        <begin position="1"/>
        <end position="64"/>
    </location>
</feature>
<evidence type="ECO:0000256" key="1">
    <source>
        <dbReference type="ARBA" id="ARBA00022460"/>
    </source>
</evidence>
<dbReference type="Pfam" id="PF00379">
    <property type="entry name" value="Chitin_bind_4"/>
    <property type="match status" value="1"/>
</dbReference>
<keyword evidence="1 2" id="KW-0193">Cuticle</keyword>
<feature type="compositionally biased region" description="Polar residues" evidence="3">
    <location>
        <begin position="35"/>
        <end position="57"/>
    </location>
</feature>
<dbReference type="InterPro" id="IPR031311">
    <property type="entry name" value="CHIT_BIND_RR_consensus"/>
</dbReference>
<dbReference type="GO" id="GO:0062129">
    <property type="term" value="C:chitin-based extracellular matrix"/>
    <property type="evidence" value="ECO:0007669"/>
    <property type="project" value="TreeGrafter"/>
</dbReference>
<proteinExistence type="predicted"/>
<name>A0A8J5KGK3_HOMAM</name>
<reference evidence="4" key="1">
    <citation type="journal article" date="2021" name="Sci. Adv.">
        <title>The American lobster genome reveals insights on longevity, neural, and immune adaptations.</title>
        <authorList>
            <person name="Polinski J.M."/>
            <person name="Zimin A.V."/>
            <person name="Clark K.F."/>
            <person name="Kohn A.B."/>
            <person name="Sadowski N."/>
            <person name="Timp W."/>
            <person name="Ptitsyn A."/>
            <person name="Khanna P."/>
            <person name="Romanova D.Y."/>
            <person name="Williams P."/>
            <person name="Greenwood S.J."/>
            <person name="Moroz L.L."/>
            <person name="Walt D.R."/>
            <person name="Bodnar A.G."/>
        </authorList>
    </citation>
    <scope>NUCLEOTIDE SEQUENCE</scope>
    <source>
        <strain evidence="4">GMGI-L3</strain>
    </source>
</reference>
<dbReference type="Proteomes" id="UP000747542">
    <property type="component" value="Unassembled WGS sequence"/>
</dbReference>
<evidence type="ECO:0000256" key="3">
    <source>
        <dbReference type="SAM" id="MobiDB-lite"/>
    </source>
</evidence>
<dbReference type="InterPro" id="IPR000618">
    <property type="entry name" value="Insect_cuticle"/>
</dbReference>
<protein>
    <submittedName>
        <fullName evidence="4">Cuticle protein</fullName>
    </submittedName>
</protein>
<dbReference type="InterPro" id="IPR050468">
    <property type="entry name" value="Cuticle_Struct_Prot"/>
</dbReference>
<accession>A0A8J5KGK3</accession>
<dbReference type="GO" id="GO:0008010">
    <property type="term" value="F:structural constituent of chitin-based larval cuticle"/>
    <property type="evidence" value="ECO:0007669"/>
    <property type="project" value="TreeGrafter"/>
</dbReference>
<evidence type="ECO:0000313" key="4">
    <source>
        <dbReference type="EMBL" id="KAG7168939.1"/>
    </source>
</evidence>
<comment type="caution">
    <text evidence="4">The sequence shown here is derived from an EMBL/GenBank/DDBJ whole genome shotgun (WGS) entry which is preliminary data.</text>
</comment>
<evidence type="ECO:0000313" key="5">
    <source>
        <dbReference type="Proteomes" id="UP000747542"/>
    </source>
</evidence>